<comment type="similarity">
    <text evidence="2">Belongs to the NAD(P)-dependent epimerase/dehydratase family. Dihydroflavonol-4-reductase subfamily.</text>
</comment>
<comment type="caution">
    <text evidence="4">The sequence shown here is derived from an EMBL/GenBank/DDBJ whole genome shotgun (WGS) entry which is preliminary data.</text>
</comment>
<dbReference type="FunFam" id="3.40.50.720:FF:000191">
    <property type="entry name" value="Methylglyoxal reductase (NADPH-dependent)"/>
    <property type="match status" value="1"/>
</dbReference>
<dbReference type="OrthoDB" id="2735536at2759"/>
<evidence type="ECO:0000256" key="2">
    <source>
        <dbReference type="ARBA" id="ARBA00023445"/>
    </source>
</evidence>
<feature type="domain" description="NAD-dependent epimerase/dehydratase" evidence="3">
    <location>
        <begin position="9"/>
        <end position="254"/>
    </location>
</feature>
<dbReference type="PANTHER" id="PTHR10366:SF564">
    <property type="entry name" value="STEROL-4-ALPHA-CARBOXYLATE 3-DEHYDROGENASE, DECARBOXYLATING"/>
    <property type="match status" value="1"/>
</dbReference>
<organism evidence="4 5">
    <name type="scientific">Hanseniaspora valbyensis NRRL Y-1626</name>
    <dbReference type="NCBI Taxonomy" id="766949"/>
    <lineage>
        <taxon>Eukaryota</taxon>
        <taxon>Fungi</taxon>
        <taxon>Dikarya</taxon>
        <taxon>Ascomycota</taxon>
        <taxon>Saccharomycotina</taxon>
        <taxon>Saccharomycetes</taxon>
        <taxon>Saccharomycodales</taxon>
        <taxon>Saccharomycodaceae</taxon>
        <taxon>Hanseniaspora</taxon>
    </lineage>
</organism>
<dbReference type="InterPro" id="IPR036291">
    <property type="entry name" value="NAD(P)-bd_dom_sf"/>
</dbReference>
<dbReference type="PANTHER" id="PTHR10366">
    <property type="entry name" value="NAD DEPENDENT EPIMERASE/DEHYDRATASE"/>
    <property type="match status" value="1"/>
</dbReference>
<evidence type="ECO:0000256" key="1">
    <source>
        <dbReference type="ARBA" id="ARBA00023002"/>
    </source>
</evidence>
<evidence type="ECO:0000313" key="4">
    <source>
        <dbReference type="EMBL" id="OBA26370.1"/>
    </source>
</evidence>
<evidence type="ECO:0000259" key="3">
    <source>
        <dbReference type="Pfam" id="PF01370"/>
    </source>
</evidence>
<dbReference type="GO" id="GO:0016616">
    <property type="term" value="F:oxidoreductase activity, acting on the CH-OH group of donors, NAD or NADP as acceptor"/>
    <property type="evidence" value="ECO:0007669"/>
    <property type="project" value="TreeGrafter"/>
</dbReference>
<dbReference type="EMBL" id="LXPE01000019">
    <property type="protein sequence ID" value="OBA26370.1"/>
    <property type="molecule type" value="Genomic_DNA"/>
</dbReference>
<keyword evidence="5" id="KW-1185">Reference proteome</keyword>
<dbReference type="Pfam" id="PF01370">
    <property type="entry name" value="Epimerase"/>
    <property type="match status" value="1"/>
</dbReference>
<proteinExistence type="inferred from homology"/>
<evidence type="ECO:0000313" key="5">
    <source>
        <dbReference type="Proteomes" id="UP000092321"/>
    </source>
</evidence>
<gene>
    <name evidence="4" type="ORF">HANVADRAFT_49252</name>
</gene>
<protein>
    <submittedName>
        <fullName evidence="4">NAD(P)-binding protein</fullName>
    </submittedName>
</protein>
<dbReference type="Gene3D" id="3.40.50.720">
    <property type="entry name" value="NAD(P)-binding Rossmann-like Domain"/>
    <property type="match status" value="1"/>
</dbReference>
<reference evidence="5" key="1">
    <citation type="journal article" date="2016" name="Proc. Natl. Acad. Sci. U.S.A.">
        <title>Comparative genomics of biotechnologically important yeasts.</title>
        <authorList>
            <person name="Riley R."/>
            <person name="Haridas S."/>
            <person name="Wolfe K.H."/>
            <person name="Lopes M.R."/>
            <person name="Hittinger C.T."/>
            <person name="Goeker M."/>
            <person name="Salamov A.A."/>
            <person name="Wisecaver J.H."/>
            <person name="Long T.M."/>
            <person name="Calvey C.H."/>
            <person name="Aerts A.L."/>
            <person name="Barry K.W."/>
            <person name="Choi C."/>
            <person name="Clum A."/>
            <person name="Coughlan A.Y."/>
            <person name="Deshpande S."/>
            <person name="Douglass A.P."/>
            <person name="Hanson S.J."/>
            <person name="Klenk H.-P."/>
            <person name="LaButti K.M."/>
            <person name="Lapidus A."/>
            <person name="Lindquist E.A."/>
            <person name="Lipzen A.M."/>
            <person name="Meier-Kolthoff J.P."/>
            <person name="Ohm R.A."/>
            <person name="Otillar R.P."/>
            <person name="Pangilinan J.L."/>
            <person name="Peng Y."/>
            <person name="Rokas A."/>
            <person name="Rosa C.A."/>
            <person name="Scheuner C."/>
            <person name="Sibirny A.A."/>
            <person name="Slot J.C."/>
            <person name="Stielow J.B."/>
            <person name="Sun H."/>
            <person name="Kurtzman C.P."/>
            <person name="Blackwell M."/>
            <person name="Grigoriev I.V."/>
            <person name="Jeffries T.W."/>
        </authorList>
    </citation>
    <scope>NUCLEOTIDE SEQUENCE [LARGE SCALE GENOMIC DNA]</scope>
    <source>
        <strain evidence="5">NRRL Y-1626</strain>
    </source>
</reference>
<keyword evidence="1" id="KW-0560">Oxidoreductase</keyword>
<dbReference type="SUPFAM" id="SSF51735">
    <property type="entry name" value="NAD(P)-binding Rossmann-fold domains"/>
    <property type="match status" value="1"/>
</dbReference>
<name>A0A1B7TCC2_9ASCO</name>
<dbReference type="InterPro" id="IPR001509">
    <property type="entry name" value="Epimerase_deHydtase"/>
</dbReference>
<dbReference type="InterPro" id="IPR050425">
    <property type="entry name" value="NAD(P)_dehydrat-like"/>
</dbReference>
<sequence>MSSEKQTVFLSGATGYIAQHIVKQLLDSKKFKIIGSVRSEDKANALAKNFNNNPDLSFVYVKDVSDPVAFDEAFKEHGSKLDYVIHSASPFHFDVSDVNEDLIVPAKVGSAGIFKASVKYAPNLKHFVVTSSYAAIMDILKETDNTYHLNEKSWNPMPFEQAVTNPLFGYCYSKKVAEQTVWDLSKELNAKFNITAVNPVYVFGPQCFDSSVTKVLNTSCEIVNKFVHSTPETEVDESIKGSYIDVRDIARAHIEPLLDSDKFNGKRLLMDGGRFGNQAIVDVLNTIPQLKGKIAVGTPHRDDNITKDLAVIDNTETKKLLDFEFINLEKTIKDTALQVLKVEGRL</sequence>
<accession>A0A1B7TCC2</accession>
<dbReference type="Proteomes" id="UP000092321">
    <property type="component" value="Unassembled WGS sequence"/>
</dbReference>
<dbReference type="AlphaFoldDB" id="A0A1B7TCC2"/>